<accession>A0ABW7GXX7</accession>
<gene>
    <name evidence="1" type="ORF">ACG01O_09470</name>
</gene>
<comment type="caution">
    <text evidence="1">The sequence shown here is derived from an EMBL/GenBank/DDBJ whole genome shotgun (WGS) entry which is preliminary data.</text>
</comment>
<evidence type="ECO:0000313" key="1">
    <source>
        <dbReference type="EMBL" id="MFG6466834.1"/>
    </source>
</evidence>
<dbReference type="Proteomes" id="UP001606303">
    <property type="component" value="Unassembled WGS sequence"/>
</dbReference>
<sequence length="428" mass="46256">MSTATNEAKAEFAHDLQVGLARSSVPEFGELPLVGMAAKLAVNIRGLGAIQGEVLRQVADHFFDIPALALRPVLDILAEIGYVDLITTGKTINSVIPNVPHFASVYGGLGEYVGTINLTEHEEVAIAVLNELKSKPEKRDAMIGRLGASMPVFSRVELIAKTGGLVVPKRARGQDVLVSPYYFADSLDALASHAAAGGANIVQRLLDLLKKAQGWPLSMIRSRGEINGTKLSPTELQLLEEMVADGVLRPPSLKNPTVNEHFVFTPRPGAGAMNGSAREIYERTMAIVAAVRKGQLLPSRFAIKYPAALLDKLASEKKIGASTEAALQYTNLVTLRVGKLVPRPQAGWYEFQLIDTPENAQALQDAISIFRSGEPLSSGVSDDARIALQRDETYIQSIVASTSLRQIARPPLDEQARAQMEQLLLDLR</sequence>
<evidence type="ECO:0000313" key="2">
    <source>
        <dbReference type="Proteomes" id="UP001606303"/>
    </source>
</evidence>
<name>A0ABW7GXX7_9BURK</name>
<reference evidence="1 2" key="1">
    <citation type="submission" date="2024-08" db="EMBL/GenBank/DDBJ databases">
        <authorList>
            <person name="Lu H."/>
        </authorList>
    </citation>
    <scope>NUCLEOTIDE SEQUENCE [LARGE SCALE GENOMIC DNA]</scope>
    <source>
        <strain evidence="1 2">BYS87W</strain>
    </source>
</reference>
<dbReference type="EMBL" id="JBIGIB010000002">
    <property type="protein sequence ID" value="MFG6466834.1"/>
    <property type="molecule type" value="Genomic_DNA"/>
</dbReference>
<protein>
    <submittedName>
        <fullName evidence="1">Uncharacterized protein</fullName>
    </submittedName>
</protein>
<organism evidence="1 2">
    <name type="scientific">Pelomonas baiyunensis</name>
    <dbReference type="NCBI Taxonomy" id="3299026"/>
    <lineage>
        <taxon>Bacteria</taxon>
        <taxon>Pseudomonadati</taxon>
        <taxon>Pseudomonadota</taxon>
        <taxon>Betaproteobacteria</taxon>
        <taxon>Burkholderiales</taxon>
        <taxon>Sphaerotilaceae</taxon>
        <taxon>Roseateles</taxon>
    </lineage>
</organism>
<keyword evidence="2" id="KW-1185">Reference proteome</keyword>
<dbReference type="RefSeq" id="WP_394383834.1">
    <property type="nucleotide sequence ID" value="NZ_JBIGIB010000002.1"/>
</dbReference>
<proteinExistence type="predicted"/>